<name>A0A182QCY6_9DIPT</name>
<dbReference type="GO" id="GO:0004866">
    <property type="term" value="F:endopeptidase inhibitor activity"/>
    <property type="evidence" value="ECO:0007669"/>
    <property type="project" value="InterPro"/>
</dbReference>
<evidence type="ECO:0000256" key="8">
    <source>
        <dbReference type="SAM" id="MobiDB-lite"/>
    </source>
</evidence>
<evidence type="ECO:0000313" key="11">
    <source>
        <dbReference type="EnsemblMetazoa" id="AFAF007664-PA"/>
    </source>
</evidence>
<dbReference type="EnsemblMetazoa" id="AFAF007664-RA">
    <property type="protein sequence ID" value="AFAF007664-PA"/>
    <property type="gene ID" value="AFAF007664"/>
</dbReference>
<comment type="function">
    <text evidence="5">Binds covalently through a thioester bond to the pathogen surface resulting in pathogen clearance.</text>
</comment>
<dbReference type="InterPro" id="IPR011625">
    <property type="entry name" value="A2M_N_BRD"/>
</dbReference>
<evidence type="ECO:0000256" key="5">
    <source>
        <dbReference type="ARBA" id="ARBA00057615"/>
    </source>
</evidence>
<dbReference type="GO" id="GO:0005615">
    <property type="term" value="C:extracellular space"/>
    <property type="evidence" value="ECO:0007669"/>
    <property type="project" value="InterPro"/>
</dbReference>
<evidence type="ECO:0000256" key="1">
    <source>
        <dbReference type="ARBA" id="ARBA00022729"/>
    </source>
</evidence>
<evidence type="ECO:0000256" key="3">
    <source>
        <dbReference type="ARBA" id="ARBA00022966"/>
    </source>
</evidence>
<feature type="region of interest" description="Disordered" evidence="8">
    <location>
        <begin position="1313"/>
        <end position="1332"/>
    </location>
</feature>
<evidence type="ECO:0000256" key="6">
    <source>
        <dbReference type="ARBA" id="ARBA00063781"/>
    </source>
</evidence>
<keyword evidence="12" id="KW-1185">Reference proteome</keyword>
<dbReference type="Gene3D" id="2.60.120.1540">
    <property type="match status" value="1"/>
</dbReference>
<dbReference type="STRING" id="69004.A0A182QCY6"/>
<evidence type="ECO:0000259" key="9">
    <source>
        <dbReference type="SMART" id="SM01359"/>
    </source>
</evidence>
<dbReference type="SMART" id="SM01359">
    <property type="entry name" value="A2M_N_2"/>
    <property type="match status" value="1"/>
</dbReference>
<dbReference type="GO" id="GO:0002376">
    <property type="term" value="P:immune system process"/>
    <property type="evidence" value="ECO:0007669"/>
    <property type="project" value="UniProtKB-KW"/>
</dbReference>
<evidence type="ECO:0000256" key="7">
    <source>
        <dbReference type="ARBA" id="ARBA00078071"/>
    </source>
</evidence>
<feature type="domain" description="Alpha-2-macroglobulin" evidence="10">
    <location>
        <begin position="686"/>
        <end position="776"/>
    </location>
</feature>
<dbReference type="Gene3D" id="2.60.40.1930">
    <property type="match status" value="2"/>
</dbReference>
<dbReference type="InterPro" id="IPR011626">
    <property type="entry name" value="Alpha-macroglobulin_TED"/>
</dbReference>
<dbReference type="Pfam" id="PF07703">
    <property type="entry name" value="A2M_BRD"/>
    <property type="match status" value="1"/>
</dbReference>
<proteinExistence type="predicted"/>
<dbReference type="Gene3D" id="1.50.10.20">
    <property type="match status" value="1"/>
</dbReference>
<organism evidence="11 12">
    <name type="scientific">Anopheles farauti</name>
    <dbReference type="NCBI Taxonomy" id="69004"/>
    <lineage>
        <taxon>Eukaryota</taxon>
        <taxon>Metazoa</taxon>
        <taxon>Ecdysozoa</taxon>
        <taxon>Arthropoda</taxon>
        <taxon>Hexapoda</taxon>
        <taxon>Insecta</taxon>
        <taxon>Pterygota</taxon>
        <taxon>Neoptera</taxon>
        <taxon>Endopterygota</taxon>
        <taxon>Diptera</taxon>
        <taxon>Nematocera</taxon>
        <taxon>Culicoidea</taxon>
        <taxon>Culicidae</taxon>
        <taxon>Anophelinae</taxon>
        <taxon>Anopheles</taxon>
    </lineage>
</organism>
<dbReference type="InterPro" id="IPR008930">
    <property type="entry name" value="Terpenoid_cyclase/PrenylTrfase"/>
</dbReference>
<keyword evidence="3" id="KW-0882">Thioester bond</keyword>
<comment type="subunit">
    <text evidence="6">Heterodimer of a TEP1-N chain and an TEP1-C chain non-covalently linked. Forms a complex composed of TEP1-N and TEP1-C heterodimer, LRIM1 and APL1C; the interaction stabilizes TEP1-N and TEP1-C heterodimer, prevents its binding to tissues while circulating in the hemolymph and protects the thioester bond from hydrolysis. Mature TEP1 and to a lesser extent full-length TEP1 interact with SPCLIP1; the interaction is induced by microbial infection.</text>
</comment>
<dbReference type="PANTHER" id="PTHR11412:SF136">
    <property type="entry name" value="CD109 ANTIGEN"/>
    <property type="match status" value="1"/>
</dbReference>
<dbReference type="InterPro" id="IPR002890">
    <property type="entry name" value="MG2"/>
</dbReference>
<dbReference type="Pfam" id="PF07678">
    <property type="entry name" value="TED_complement"/>
    <property type="match status" value="1"/>
</dbReference>
<dbReference type="Pfam" id="PF01835">
    <property type="entry name" value="MG2"/>
    <property type="match status" value="1"/>
</dbReference>
<keyword evidence="1" id="KW-0732">Signal</keyword>
<protein>
    <recommendedName>
        <fullName evidence="7">TEP1-F</fullName>
    </recommendedName>
</protein>
<reference evidence="12" key="1">
    <citation type="submission" date="2014-01" db="EMBL/GenBank/DDBJ databases">
        <title>The Genome Sequence of Anopheles farauti FAR1 (V2).</title>
        <authorList>
            <consortium name="The Broad Institute Genomics Platform"/>
            <person name="Neafsey D.E."/>
            <person name="Besansky N."/>
            <person name="Howell P."/>
            <person name="Walton C."/>
            <person name="Young S.K."/>
            <person name="Zeng Q."/>
            <person name="Gargeya S."/>
            <person name="Fitzgerald M."/>
            <person name="Haas B."/>
            <person name="Abouelleil A."/>
            <person name="Allen A.W."/>
            <person name="Alvarado L."/>
            <person name="Arachchi H.M."/>
            <person name="Berlin A.M."/>
            <person name="Chapman S.B."/>
            <person name="Gainer-Dewar J."/>
            <person name="Goldberg J."/>
            <person name="Griggs A."/>
            <person name="Gujja S."/>
            <person name="Hansen M."/>
            <person name="Howarth C."/>
            <person name="Imamovic A."/>
            <person name="Ireland A."/>
            <person name="Larimer J."/>
            <person name="McCowan C."/>
            <person name="Murphy C."/>
            <person name="Pearson M."/>
            <person name="Poon T.W."/>
            <person name="Priest M."/>
            <person name="Roberts A."/>
            <person name="Saif S."/>
            <person name="Shea T."/>
            <person name="Sisk P."/>
            <person name="Sykes S."/>
            <person name="Wortman J."/>
            <person name="Nusbaum C."/>
            <person name="Birren B."/>
        </authorList>
    </citation>
    <scope>NUCLEOTIDE SEQUENCE [LARGE SCALE GENOMIC DNA]</scope>
    <source>
        <strain evidence="12">FAR1</strain>
    </source>
</reference>
<dbReference type="SUPFAM" id="SSF48239">
    <property type="entry name" value="Terpenoid cyclases/Protein prenyltransferases"/>
    <property type="match status" value="1"/>
</dbReference>
<evidence type="ECO:0000256" key="4">
    <source>
        <dbReference type="ARBA" id="ARBA00023180"/>
    </source>
</evidence>
<dbReference type="SMART" id="SM01360">
    <property type="entry name" value="A2M"/>
    <property type="match status" value="1"/>
</dbReference>
<evidence type="ECO:0000256" key="2">
    <source>
        <dbReference type="ARBA" id="ARBA00022859"/>
    </source>
</evidence>
<dbReference type="InterPro" id="IPR001599">
    <property type="entry name" value="Macroglobln_a2"/>
</dbReference>
<dbReference type="Pfam" id="PF17791">
    <property type="entry name" value="MG3"/>
    <property type="match status" value="1"/>
</dbReference>
<dbReference type="Gene3D" id="2.60.40.1940">
    <property type="match status" value="1"/>
</dbReference>
<keyword evidence="2" id="KW-0391">Immunity</keyword>
<accession>A0A182QCY6</accession>
<dbReference type="PANTHER" id="PTHR11412">
    <property type="entry name" value="MACROGLOBULIN / COMPLEMENT"/>
    <property type="match status" value="1"/>
</dbReference>
<dbReference type="Gene3D" id="2.20.130.20">
    <property type="match status" value="1"/>
</dbReference>
<dbReference type="InterPro" id="IPR041555">
    <property type="entry name" value="MG3"/>
</dbReference>
<reference evidence="11" key="2">
    <citation type="submission" date="2020-05" db="UniProtKB">
        <authorList>
            <consortium name="EnsemblMetazoa"/>
        </authorList>
    </citation>
    <scope>IDENTIFICATION</scope>
    <source>
        <strain evidence="11">FAR1</strain>
    </source>
</reference>
<dbReference type="FunFam" id="2.60.40.1930:FF:000001">
    <property type="entry name" value="CD109 isoform 3"/>
    <property type="match status" value="1"/>
</dbReference>
<dbReference type="Gene3D" id="2.60.40.2950">
    <property type="match status" value="1"/>
</dbReference>
<dbReference type="VEuPathDB" id="VectorBase:AFAF007664"/>
<dbReference type="Proteomes" id="UP000075886">
    <property type="component" value="Unassembled WGS sequence"/>
</dbReference>
<evidence type="ECO:0000313" key="12">
    <source>
        <dbReference type="Proteomes" id="UP000075886"/>
    </source>
</evidence>
<sequence>MDGVRHVHLAVDGVLGFGKDDRFDELLRRDLVDRQLEHACDTLLQVHAPQHVRLGGEHLLHQTVLIERHVERLQDGFRLLGVLGVVRLRPDSSYNLVLTNTGLKEVDLLCEIVDAKGDVKAQKGMKVAGNNLATLNFNLAHLTRDDYKLKVLDQRTRELLNATDLEYVERRSLVLFQTDKPRYKPGDRVQFRVIFLLSDTKPVSGVFTPTVYITNPDRIRIKQWTNATLTNGVFVGSFQLAEYTSPGRWTINAMLNRKEYKDTFRVEEYTLPLYDVEIQSVPNSYFLCTNKNMTLKISAEYPNGGLVRGKAVVVVRANYNNYPSETKEVHRAEVPIAGSATIGFDTNLVAKNCDEEYSVWFDVEVTESMTKISYNTTKSFTIYNSRGVTMELLDANDAFYPGAPLKLKILLTTIDEKPLTNATILIKYKTLDENQHDIENAFAQIVTSSTNLFGISKVTINTKPETSRVVVEGTYQNQTFWLLDASPMYEDEQVEYLAANTLQAYYSVTRNVTIEFYSNVKVKQIFYVAYCRGAVCQSGSIEASNSTKQHRLEFKATPKMLPKMNLLAFTVKEDGKILSTTIPVRVLPSSRTFGLTYSLTKENDGMYNFNITAEKGAFVGLLGVDQRVNQHEDAASNDITWQKLDKILNSQEDESTLWSFYDSFGRVAKLSEEETFEKVRANFPETWIWEHFTAPNGVFSLNKSIPDTATTWMVTGFSVGPQNGLQIVRAPLRIKPRKKRIIAQLHAPPSIKRFEMAIAYCLVHNFDKAANVTLEVSSMRPQRLYLPEGATESVKVNLLPKTLDALTVNVTVKNTKGKVIDMSQYTIPVRPEGVQRTVEDVRLVVYPSSTSENFTLRLPVIEGDRNERTGVTTLSVIGTFLNLNLFDLEDMVRSSHGNGEESLLFLQTAMAVYDYQLNSNRLSAESRNKLISYMEVAYQQLLRYRLDDGSFSMFGSMYQCGGIWFTASSVESLCKLSTYMIVQQSVITDGLRWLAQQSTEDGRFNETCTVAHPHIQRTGGMELSLASSVMFAFASANATNDYAQLMNKTISLLLTAPGDDVYLLAKTCYLLTLLKHSERFKKIETLNKRAVLDGVYRYWNVTNRLSTSSPDLRDQETTAYALLANLKVNQLTQLELIQVAQWIERHSFTGDLWESSLEKVLALQALGTLVDNIRIGMPSMSITVENQPGVLQINSSNQQLQQTITLPKGTASIKVSARGTGLALIRLTYRYSELSAPASSTNSKGLEVNKSFKDFALHIYWCYVELRPWRSYESPLMRAVIILPTGFEVAELIQTNQHIENLRAQRGARVGGLPGAHEYQKQTAKTHSHRAR</sequence>
<dbReference type="InterPro" id="IPR013783">
    <property type="entry name" value="Ig-like_fold"/>
</dbReference>
<dbReference type="Pfam" id="PF00207">
    <property type="entry name" value="A2M"/>
    <property type="match status" value="1"/>
</dbReference>
<keyword evidence="4" id="KW-0325">Glycoprotein</keyword>
<dbReference type="InterPro" id="IPR050473">
    <property type="entry name" value="A2M/Complement_sys"/>
</dbReference>
<feature type="domain" description="Alpha-2-macroglobulin bait region" evidence="9">
    <location>
        <begin position="497"/>
        <end position="631"/>
    </location>
</feature>
<dbReference type="Gene3D" id="2.60.40.10">
    <property type="entry name" value="Immunoglobulins"/>
    <property type="match status" value="1"/>
</dbReference>
<evidence type="ECO:0000259" key="10">
    <source>
        <dbReference type="SMART" id="SM01360"/>
    </source>
</evidence>
<dbReference type="EMBL" id="AXCN02000807">
    <property type="status" value="NOT_ANNOTATED_CDS"/>
    <property type="molecule type" value="Genomic_DNA"/>
</dbReference>